<keyword evidence="1 2" id="KW-0732">Signal</keyword>
<dbReference type="RefSeq" id="WP_308863650.1">
    <property type="nucleotide sequence ID" value="NZ_JAVHUL010000010.1"/>
</dbReference>
<evidence type="ECO:0000256" key="1">
    <source>
        <dbReference type="ARBA" id="ARBA00022729"/>
    </source>
</evidence>
<dbReference type="InterPro" id="IPR026444">
    <property type="entry name" value="Secre_tail"/>
</dbReference>
<sequence length="296" mass="32576">MKFFLLIITVFVFADTIYAQNTSFEAEEGYELGEINGQNDWEVFSFLTESFAVTGENVSDGDWSLRLGLNNIIPSGATAGATRDISQDVPDSPDSYELSADVYISSAEAGEIDFNVYGAAGPDALAGASIALLDGRVLIIELSDFSVGADLEVPQETFIHLSMLLDFENEETLYYVDEELVYTGDLNLSEVTGYGFLTTGKAVGYVDNVTTSDPSLSVSEFSPNTFSYYVSANQLYLNSTSAMEKVKIYNLNGQEVLSKKLNSTDENIQIENLAPDVYLTRLIFEKDTQTFKFINK</sequence>
<feature type="signal peptide" evidence="2">
    <location>
        <begin position="1"/>
        <end position="19"/>
    </location>
</feature>
<feature type="chain" id="PRO_5045055950" evidence="2">
    <location>
        <begin position="20"/>
        <end position="296"/>
    </location>
</feature>
<gene>
    <name evidence="3" type="ORF">RBU60_05250</name>
</gene>
<dbReference type="Proteomes" id="UP001230915">
    <property type="component" value="Unassembled WGS sequence"/>
</dbReference>
<organism evidence="3 4">
    <name type="scientific">Mesonia profundi</name>
    <dbReference type="NCBI Taxonomy" id="3070998"/>
    <lineage>
        <taxon>Bacteria</taxon>
        <taxon>Pseudomonadati</taxon>
        <taxon>Bacteroidota</taxon>
        <taxon>Flavobacteriia</taxon>
        <taxon>Flavobacteriales</taxon>
        <taxon>Flavobacteriaceae</taxon>
        <taxon>Mesonia</taxon>
    </lineage>
</organism>
<evidence type="ECO:0000313" key="3">
    <source>
        <dbReference type="EMBL" id="MDQ7916974.1"/>
    </source>
</evidence>
<accession>A0ABU1A286</accession>
<comment type="caution">
    <text evidence="3">The sequence shown here is derived from an EMBL/GenBank/DDBJ whole genome shotgun (WGS) entry which is preliminary data.</text>
</comment>
<proteinExistence type="predicted"/>
<dbReference type="NCBIfam" id="TIGR04183">
    <property type="entry name" value="Por_Secre_tail"/>
    <property type="match status" value="1"/>
</dbReference>
<name>A0ABU1A286_9FLAO</name>
<dbReference type="EMBL" id="JAVHUL010000010">
    <property type="protein sequence ID" value="MDQ7916974.1"/>
    <property type="molecule type" value="Genomic_DNA"/>
</dbReference>
<protein>
    <submittedName>
        <fullName evidence="3">T9SS type A sorting domain-containing protein</fullName>
    </submittedName>
</protein>
<evidence type="ECO:0000256" key="2">
    <source>
        <dbReference type="SAM" id="SignalP"/>
    </source>
</evidence>
<evidence type="ECO:0000313" key="4">
    <source>
        <dbReference type="Proteomes" id="UP001230915"/>
    </source>
</evidence>
<reference evidence="3 4" key="1">
    <citation type="submission" date="2023-08" db="EMBL/GenBank/DDBJ databases">
        <title>Mesonia sp. MT50, isolated from deep-sea sediment of the Mariana Trench.</title>
        <authorList>
            <person name="Fu H."/>
        </authorList>
    </citation>
    <scope>NUCLEOTIDE SEQUENCE [LARGE SCALE GENOMIC DNA]</scope>
    <source>
        <strain evidence="3 4">MT50</strain>
    </source>
</reference>
<keyword evidence="4" id="KW-1185">Reference proteome</keyword>